<evidence type="ECO:0000256" key="7">
    <source>
        <dbReference type="ARBA" id="ARBA00023204"/>
    </source>
</evidence>
<keyword evidence="6" id="KW-0067">ATP-binding</keyword>
<sequence>MLIQLLVKDLAIVSTLELECAAGLTALTGETGAGKSIMIDALGLALGDKADASMIRAGCERAEIVANFDLGAVPAAAAWLRDQALEDDDTHPTSCLVRRLIVRDGRSRAYVNGHPATSSQLRELGDRLVDVHGQHAHQSLLRAQAQRELLDAYAGHHALVAAVATAFRDYRHQAQQCDALEVARQDRADRLELLRFEVEELSALALSADELTELDQEQRRLSHLGHLQEKTSGILQLLSEAEPALVDQLRAAGADLVELAEIDTLLAEPRDLLETAAIHLGEAASSLRHYLDGLEIDQAARDAVETRLLQIHDLARKYRVLPTLLPEALETRRDELADLEQVDLQLGEVRAARDAALATFLEQAQQLSRARIAAGERLSQTVSDTMQQLGMVGGRFTIEISALDPARASAAGLERIAFLVSANPGQPLQPLAKVASGGELSRISLAIQVATAECGSVPTLVFDEVDVGIGGGVAEIVGRLLRRLGDARQILCVTHLPQVAAQAHHQLRVRKETFDGQTHTRIEPLDAPARIDEIARMLGGTKITERTRAHATEMLGWAS</sequence>
<accession>A0A9X0WIM0</accession>
<dbReference type="GO" id="GO:0006310">
    <property type="term" value="P:DNA recombination"/>
    <property type="evidence" value="ECO:0007669"/>
    <property type="project" value="InterPro"/>
</dbReference>
<name>A0A9X0WIM0_9GAMM</name>
<dbReference type="SUPFAM" id="SSF52540">
    <property type="entry name" value="P-loop containing nucleoside triphosphate hydrolases"/>
    <property type="match status" value="2"/>
</dbReference>
<keyword evidence="12" id="KW-1185">Reference proteome</keyword>
<keyword evidence="5 9" id="KW-0227">DNA damage</keyword>
<dbReference type="PIRSF" id="PIRSF003128">
    <property type="entry name" value="RecN"/>
    <property type="match status" value="1"/>
</dbReference>
<dbReference type="GO" id="GO:0043590">
    <property type="term" value="C:bacterial nucleoid"/>
    <property type="evidence" value="ECO:0007669"/>
    <property type="project" value="TreeGrafter"/>
</dbReference>
<proteinExistence type="inferred from homology"/>
<evidence type="ECO:0000259" key="10">
    <source>
        <dbReference type="Pfam" id="PF02463"/>
    </source>
</evidence>
<evidence type="ECO:0000313" key="11">
    <source>
        <dbReference type="EMBL" id="MBK1645451.1"/>
    </source>
</evidence>
<dbReference type="Pfam" id="PF02463">
    <property type="entry name" value="SMC_N"/>
    <property type="match status" value="1"/>
</dbReference>
<evidence type="ECO:0000256" key="9">
    <source>
        <dbReference type="PIRNR" id="PIRNR003128"/>
    </source>
</evidence>
<gene>
    <name evidence="11" type="ORF">CKO25_12505</name>
</gene>
<comment type="function">
    <text evidence="1 9">May be involved in recombinational repair of damaged DNA.</text>
</comment>
<dbReference type="CDD" id="cd03241">
    <property type="entry name" value="ABC_RecN"/>
    <property type="match status" value="2"/>
</dbReference>
<dbReference type="PANTHER" id="PTHR11059">
    <property type="entry name" value="DNA REPAIR PROTEIN RECN"/>
    <property type="match status" value="1"/>
</dbReference>
<dbReference type="NCBIfam" id="TIGR00634">
    <property type="entry name" value="recN"/>
    <property type="match status" value="1"/>
</dbReference>
<comment type="similarity">
    <text evidence="2 9">Belongs to the RecN family.</text>
</comment>
<dbReference type="FunFam" id="3.40.50.300:FF:000319">
    <property type="entry name" value="DNA repair protein RecN"/>
    <property type="match status" value="1"/>
</dbReference>
<dbReference type="PANTHER" id="PTHR11059:SF0">
    <property type="entry name" value="DNA REPAIR PROTEIN RECN"/>
    <property type="match status" value="1"/>
</dbReference>
<evidence type="ECO:0000256" key="3">
    <source>
        <dbReference type="ARBA" id="ARBA00021315"/>
    </source>
</evidence>
<reference evidence="11 12" key="1">
    <citation type="journal article" date="2020" name="Microorganisms">
        <title>Osmotic Adaptation and Compatible Solute Biosynthesis of Phototrophic Bacteria as Revealed from Genome Analyses.</title>
        <authorList>
            <person name="Imhoff J.F."/>
            <person name="Rahn T."/>
            <person name="Kunzel S."/>
            <person name="Keller A."/>
            <person name="Neulinger S.C."/>
        </authorList>
    </citation>
    <scope>NUCLEOTIDE SEQUENCE [LARGE SCALE GENOMIC DNA]</scope>
    <source>
        <strain evidence="11 12">DSM 21303</strain>
    </source>
</reference>
<dbReference type="Proteomes" id="UP001138802">
    <property type="component" value="Unassembled WGS sequence"/>
</dbReference>
<protein>
    <recommendedName>
        <fullName evidence="3 9">DNA repair protein RecN</fullName>
    </recommendedName>
    <alternativeName>
        <fullName evidence="8 9">Recombination protein N</fullName>
    </alternativeName>
</protein>
<dbReference type="InterPro" id="IPR003395">
    <property type="entry name" value="RecF/RecN/SMC_N"/>
</dbReference>
<dbReference type="GO" id="GO:0009432">
    <property type="term" value="P:SOS response"/>
    <property type="evidence" value="ECO:0007669"/>
    <property type="project" value="TreeGrafter"/>
</dbReference>
<feature type="domain" description="RecF/RecN/SMC N-terminal" evidence="10">
    <location>
        <begin position="14"/>
        <end position="511"/>
    </location>
</feature>
<comment type="caution">
    <text evidence="11">The sequence shown here is derived from an EMBL/GenBank/DDBJ whole genome shotgun (WGS) entry which is preliminary data.</text>
</comment>
<dbReference type="InterPro" id="IPR004604">
    <property type="entry name" value="DNA_recomb/repair_RecN"/>
</dbReference>
<evidence type="ECO:0000256" key="5">
    <source>
        <dbReference type="ARBA" id="ARBA00022763"/>
    </source>
</evidence>
<dbReference type="RefSeq" id="WP_200388254.1">
    <property type="nucleotide sequence ID" value="NZ_NRSD01000012.1"/>
</dbReference>
<evidence type="ECO:0000313" key="12">
    <source>
        <dbReference type="Proteomes" id="UP001138802"/>
    </source>
</evidence>
<dbReference type="InterPro" id="IPR027417">
    <property type="entry name" value="P-loop_NTPase"/>
</dbReference>
<keyword evidence="4" id="KW-0547">Nucleotide-binding</keyword>
<dbReference type="NCBIfam" id="NF008121">
    <property type="entry name" value="PRK10869.1"/>
    <property type="match status" value="1"/>
</dbReference>
<evidence type="ECO:0000256" key="4">
    <source>
        <dbReference type="ARBA" id="ARBA00022741"/>
    </source>
</evidence>
<dbReference type="EMBL" id="NRSD01000012">
    <property type="protein sequence ID" value="MBK1645451.1"/>
    <property type="molecule type" value="Genomic_DNA"/>
</dbReference>
<evidence type="ECO:0000256" key="2">
    <source>
        <dbReference type="ARBA" id="ARBA00009441"/>
    </source>
</evidence>
<dbReference type="GO" id="GO:0006281">
    <property type="term" value="P:DNA repair"/>
    <property type="evidence" value="ECO:0007669"/>
    <property type="project" value="UniProtKB-KW"/>
</dbReference>
<organism evidence="11 12">
    <name type="scientific">Thiocapsa imhoffii</name>
    <dbReference type="NCBI Taxonomy" id="382777"/>
    <lineage>
        <taxon>Bacteria</taxon>
        <taxon>Pseudomonadati</taxon>
        <taxon>Pseudomonadota</taxon>
        <taxon>Gammaproteobacteria</taxon>
        <taxon>Chromatiales</taxon>
        <taxon>Chromatiaceae</taxon>
        <taxon>Thiocapsa</taxon>
    </lineage>
</organism>
<keyword evidence="7 9" id="KW-0234">DNA repair</keyword>
<dbReference type="GO" id="GO:0005524">
    <property type="term" value="F:ATP binding"/>
    <property type="evidence" value="ECO:0007669"/>
    <property type="project" value="UniProtKB-KW"/>
</dbReference>
<evidence type="ECO:0000256" key="8">
    <source>
        <dbReference type="ARBA" id="ARBA00033408"/>
    </source>
</evidence>
<evidence type="ECO:0000256" key="1">
    <source>
        <dbReference type="ARBA" id="ARBA00003618"/>
    </source>
</evidence>
<dbReference type="FunFam" id="3.40.50.300:FF:000356">
    <property type="entry name" value="DNA repair protein RecN"/>
    <property type="match status" value="1"/>
</dbReference>
<dbReference type="Gene3D" id="3.40.50.300">
    <property type="entry name" value="P-loop containing nucleotide triphosphate hydrolases"/>
    <property type="match status" value="2"/>
</dbReference>
<evidence type="ECO:0000256" key="6">
    <source>
        <dbReference type="ARBA" id="ARBA00022840"/>
    </source>
</evidence>
<dbReference type="AlphaFoldDB" id="A0A9X0WIM0"/>